<sequence length="150" mass="17487">MSYDIPQRLFLDTNIYIIGIANQDSYERKILESVGFLKSSSVEVIVSEELLDQILRVSKRLYNKDWGSQIVARIWQQLQVIYVNFTSEEWLKIEELGLIPREDIGVYLTASKGETQCFVSANHKLIRCLVQETKEFECLTPQEFVNKYLS</sequence>
<dbReference type="RefSeq" id="WP_096664434.1">
    <property type="nucleotide sequence ID" value="NZ_AP018316.1"/>
</dbReference>
<evidence type="ECO:0000313" key="1">
    <source>
        <dbReference type="EMBL" id="BAZ84660.1"/>
    </source>
</evidence>
<dbReference type="OrthoDB" id="512989at2"/>
<dbReference type="Proteomes" id="UP000218702">
    <property type="component" value="Chromosome"/>
</dbReference>
<reference evidence="1 2" key="1">
    <citation type="submission" date="2017-06" db="EMBL/GenBank/DDBJ databases">
        <title>Genome sequencing of cyanobaciteial culture collection at National Institute for Environmental Studies (NIES).</title>
        <authorList>
            <person name="Hirose Y."/>
            <person name="Shimura Y."/>
            <person name="Fujisawa T."/>
            <person name="Nakamura Y."/>
            <person name="Kawachi M."/>
        </authorList>
    </citation>
    <scope>NUCLEOTIDE SEQUENCE [LARGE SCALE GENOMIC DNA]</scope>
    <source>
        <strain evidence="1 2">NIES-806</strain>
    </source>
</reference>
<dbReference type="EMBL" id="AP018316">
    <property type="protein sequence ID" value="BAZ84660.1"/>
    <property type="molecule type" value="Genomic_DNA"/>
</dbReference>
<accession>A0A1Z4UZH5</accession>
<protein>
    <recommendedName>
        <fullName evidence="3">PIN domain-containing protein</fullName>
    </recommendedName>
</protein>
<gene>
    <name evidence="1" type="ORF">NIES806_08510</name>
</gene>
<organism evidence="1 2">
    <name type="scientific">Dolichospermum compactum NIES-806</name>
    <dbReference type="NCBI Taxonomy" id="1973481"/>
    <lineage>
        <taxon>Bacteria</taxon>
        <taxon>Bacillati</taxon>
        <taxon>Cyanobacteriota</taxon>
        <taxon>Cyanophyceae</taxon>
        <taxon>Nostocales</taxon>
        <taxon>Aphanizomenonaceae</taxon>
        <taxon>Dolichospermum</taxon>
        <taxon>Dolichospermum compactum</taxon>
    </lineage>
</organism>
<name>A0A1Z4UZH5_9CYAN</name>
<dbReference type="SUPFAM" id="SSF88723">
    <property type="entry name" value="PIN domain-like"/>
    <property type="match status" value="1"/>
</dbReference>
<evidence type="ECO:0008006" key="3">
    <source>
        <dbReference type="Google" id="ProtNLM"/>
    </source>
</evidence>
<dbReference type="KEGG" id="dcm:NIES806_08510"/>
<dbReference type="AlphaFoldDB" id="A0A1Z4UZH5"/>
<dbReference type="InterPro" id="IPR029060">
    <property type="entry name" value="PIN-like_dom_sf"/>
</dbReference>
<evidence type="ECO:0000313" key="2">
    <source>
        <dbReference type="Proteomes" id="UP000218702"/>
    </source>
</evidence>
<proteinExistence type="predicted"/>
<keyword evidence="2" id="KW-1185">Reference proteome</keyword>